<dbReference type="AlphaFoldDB" id="W5LVL4"/>
<dbReference type="InterPro" id="IPR038765">
    <property type="entry name" value="Papain-like_cys_pep_sf"/>
</dbReference>
<dbReference type="Pfam" id="PF23265">
    <property type="entry name" value="Ig-like_KY"/>
    <property type="match status" value="3"/>
</dbReference>
<proteinExistence type="predicted"/>
<evidence type="ECO:0000259" key="2">
    <source>
        <dbReference type="SMART" id="SM00460"/>
    </source>
</evidence>
<evidence type="ECO:0000313" key="4">
    <source>
        <dbReference type="Proteomes" id="UP000018468"/>
    </source>
</evidence>
<keyword evidence="4" id="KW-1185">Reference proteome</keyword>
<name>W5LVL4_LEPOC</name>
<dbReference type="InterPro" id="IPR002931">
    <property type="entry name" value="Transglutaminase-like"/>
</dbReference>
<feature type="domain" description="Transglutaminase-like" evidence="2">
    <location>
        <begin position="273"/>
        <end position="342"/>
    </location>
</feature>
<dbReference type="Bgee" id="ENSLOCG00000000153">
    <property type="expression patterns" value="Expressed in heart and 3 other cell types or tissues"/>
</dbReference>
<dbReference type="PANTHER" id="PTHR46333">
    <property type="entry name" value="CYTOKINESIS PROTEIN 3"/>
    <property type="match status" value="1"/>
</dbReference>
<dbReference type="Ensembl" id="ENSLOCT00000000171.1">
    <property type="protein sequence ID" value="ENSLOCP00000000171.1"/>
    <property type="gene ID" value="ENSLOCG00000000153.1"/>
</dbReference>
<accession>W5LVL4</accession>
<dbReference type="HOGENOM" id="CLU_361666_0_0_1"/>
<feature type="region of interest" description="Disordered" evidence="1">
    <location>
        <begin position="1"/>
        <end position="63"/>
    </location>
</feature>
<organism evidence="3 4">
    <name type="scientific">Lepisosteus oculatus</name>
    <name type="common">Spotted gar</name>
    <dbReference type="NCBI Taxonomy" id="7918"/>
    <lineage>
        <taxon>Eukaryota</taxon>
        <taxon>Metazoa</taxon>
        <taxon>Chordata</taxon>
        <taxon>Craniata</taxon>
        <taxon>Vertebrata</taxon>
        <taxon>Euteleostomi</taxon>
        <taxon>Actinopterygii</taxon>
        <taxon>Neopterygii</taxon>
        <taxon>Holostei</taxon>
        <taxon>Semionotiformes</taxon>
        <taxon>Lepisosteidae</taxon>
        <taxon>Lepisosteus</taxon>
    </lineage>
</organism>
<evidence type="ECO:0000313" key="3">
    <source>
        <dbReference type="Ensembl" id="ENSLOCP00000000171.1"/>
    </source>
</evidence>
<reference evidence="3" key="2">
    <citation type="submission" date="2025-08" db="UniProtKB">
        <authorList>
            <consortium name="Ensembl"/>
        </authorList>
    </citation>
    <scope>IDENTIFICATION</scope>
</reference>
<dbReference type="SUPFAM" id="SSF54001">
    <property type="entry name" value="Cysteine proteinases"/>
    <property type="match status" value="1"/>
</dbReference>
<dbReference type="Gene3D" id="3.10.620.30">
    <property type="match status" value="1"/>
</dbReference>
<dbReference type="STRING" id="7918.ENSLOCP00000000171"/>
<dbReference type="InterPro" id="IPR056564">
    <property type="entry name" value="Ig-like_KY"/>
</dbReference>
<dbReference type="InterPro" id="IPR052557">
    <property type="entry name" value="CAP/Cytokinesis_protein"/>
</dbReference>
<dbReference type="SMART" id="SM00460">
    <property type="entry name" value="TGc"/>
    <property type="match status" value="1"/>
</dbReference>
<dbReference type="PANTHER" id="PTHR46333:SF4">
    <property type="entry name" value="TRANSGLUTAMINASE-LIKE DOMAIN-CONTAINING PROTEIN"/>
    <property type="match status" value="1"/>
</dbReference>
<dbReference type="GO" id="GO:0005737">
    <property type="term" value="C:cytoplasm"/>
    <property type="evidence" value="ECO:0000318"/>
    <property type="project" value="GO_Central"/>
</dbReference>
<dbReference type="GeneTree" id="ENSGT00940000165596"/>
<protein>
    <submittedName>
        <fullName evidence="3">Kyphoscoliosis peptidase-like</fullName>
    </submittedName>
</protein>
<dbReference type="InParanoid" id="W5LVL4"/>
<dbReference type="OMA" id="EWQLLES"/>
<dbReference type="eggNOG" id="KOG4575">
    <property type="taxonomic scope" value="Eukaryota"/>
</dbReference>
<reference evidence="3" key="3">
    <citation type="submission" date="2025-09" db="UniProtKB">
        <authorList>
            <consortium name="Ensembl"/>
        </authorList>
    </citation>
    <scope>IDENTIFICATION</scope>
</reference>
<evidence type="ECO:0000256" key="1">
    <source>
        <dbReference type="SAM" id="MobiDB-lite"/>
    </source>
</evidence>
<sequence length="858" mass="95674">MAEIPDPKRSLPLRSFHHLNPHNSNNNNNTEITEEAYPRTHQDSKNPQSTSKPGDLKKPVSSDGAHALEDAHIPSGTGTTKEGETVLQQEWQLEVLSAGEERRTPSSTSRSIQCRRNVFERWAALGHESEASSSLGRPTAKRQLSAESAQTFRVVKKSTVMQGPRREMVSPAQGRDRAALIPRTVALKKKSRKELFSSPEVFRKVDAHALSTGKELRAQGIYSVQKIGQTITQGAVSDLERVRAVWTWLCHNIEYDVSGYLGLSEKLCSPEHVIKAGKGVCCGYSSICLQMCSEVGIECREISGHGKGIGYRVGQSYQNTKSNHMWNAVRLGGQWFLLDACWGAGTVDIESKTFMPRKQNIIVFSSDFSCIIHLHHCPDEPQWQLLDHPVPLEEFERRVFKTSEFYRMGLTVLYPKHSHLLTVNGEATVSLGCRRPLDFTYQISQQSGVITQDVSSSFGLLTISRMGMKLKLIPPACGIYDVKIFSRPANTAGTFHWVCSFQLECPEPQPSEELPENPFLSWGLQQNAQALGLKECSHGAEPIMLENGSFELVVRTSKPLMLLCELVHKDLDTCLAKRCLATQIELDRLTCHVLCPYRGYYRLSVFVRDFNRREDPFQNVGNFLLKCTGSGINLNELFPPALSTSCGPGIKTAQAGISKFSHTGAIINTQQGKCNITFHNSRDLELHAVLVKEPLKTSGHPLSRHVLFTQTDCKVTVSVSLPEAGIYKLGLYAKTDSSQDFSHLCDYVLRCTSENRWPPFPSTYSAWRKGCVLFEPRAGMLEPLSRVRFRVRCPGAHSICVVGESQTDLQLNKSRVWEGEVFTGSAVPELKLAGKFKSESSDMEVILSFSLLNNQNEL</sequence>
<reference evidence="4" key="1">
    <citation type="submission" date="2011-12" db="EMBL/GenBank/DDBJ databases">
        <title>The Draft Genome of Lepisosteus oculatus.</title>
        <authorList>
            <consortium name="The Broad Institute Genome Assembly &amp; Analysis Group"/>
            <consortium name="Computational R&amp;D Group"/>
            <consortium name="and Sequencing Platform"/>
            <person name="Di Palma F."/>
            <person name="Alfoldi J."/>
            <person name="Johnson J."/>
            <person name="Berlin A."/>
            <person name="Gnerre S."/>
            <person name="Jaffe D."/>
            <person name="MacCallum I."/>
            <person name="Young S."/>
            <person name="Walker B.J."/>
            <person name="Lander E.S."/>
            <person name="Lindblad-Toh K."/>
        </authorList>
    </citation>
    <scope>NUCLEOTIDE SEQUENCE [LARGE SCALE GENOMIC DNA]</scope>
</reference>
<dbReference type="Proteomes" id="UP000018468">
    <property type="component" value="Unassembled WGS sequence"/>
</dbReference>
<dbReference type="Pfam" id="PF01841">
    <property type="entry name" value="Transglut_core"/>
    <property type="match status" value="1"/>
</dbReference>
<feature type="compositionally biased region" description="Basic and acidic residues" evidence="1">
    <location>
        <begin position="54"/>
        <end position="63"/>
    </location>
</feature>